<dbReference type="CDD" id="cd00063">
    <property type="entry name" value="FN3"/>
    <property type="match status" value="5"/>
</dbReference>
<dbReference type="SUPFAM" id="SSF49265">
    <property type="entry name" value="Fibronectin type III"/>
    <property type="match status" value="4"/>
</dbReference>
<comment type="caution">
    <text evidence="6">The sequence shown here is derived from an EMBL/GenBank/DDBJ whole genome shotgun (WGS) entry which is preliminary data.</text>
</comment>
<dbReference type="Pfam" id="PF20254">
    <property type="entry name" value="DMFA2_C"/>
    <property type="match status" value="1"/>
</dbReference>
<dbReference type="Gene3D" id="2.60.40.650">
    <property type="match status" value="1"/>
</dbReference>
<sequence>MGRSSVRGFSRSSRTRWSLVPIAVSALLAAFLPAIVLPATPAEAAGPCGPPVTSVIACENMLPGDAPSDWQVTGAGDSTIQGYATSMSVNVGETVHFKINTSAGSYHIDILRMGYYQGNGARKVATGVLPSANLPQSQPACLTDSTTGLIDCGNWTESASWAVPATAVSGVYLAHLVRNDTGGASLIPFVVRNDASTSDIVVQTSDETWQAYNTYGGNSLYSCTISCPPGNPGGYKGAFKVSYNRPWHSPADDSGRSWVMYAEYPMIRWLESNGYDVSYMSGPDVATRGSLLLSHKAFLSVGHDEYWSGDQRANVEAARDHGVNLAFFSGNEVFWKTRWEPSTDATKTPGRTLVSYKETHFDAPTDPQDPPTWTGTWRDPRFSPPADGGRPENALTGQFFIVNSGTTDIQVPGAYAALRLWRNTAAASLTPSQTLTLGSGVGTLGYEWDEDADNGARPAGLFDLSQTTSTSAQVFVDYGTNVATGPATHHLTEYRAPSGALVFGAGTVQWSWGLDGATTGKASDRNMQQATVNVLADMGSQPTTLAGNLVATAASTDTTAPKSTIASPAQGAGISDGSAVTISGTATDTGGGTVAGVEVSTDGGKTWHPARGAASWTYTWIAHGNPTTTIRTRAVDDTGNVEAPSAGVNVNVSCPCSIWGANVTPGLADSGDAQGIEVGVNFTTDTFGTVSGIRFYKSTKNTGTHTGNLWTSSGQLLGRVTFSGETASGWQQASFSQPIAVSPGTTYVASYYAPAGHYAQDSGYLYNAPAPAPDGNDSVDSPPLHALRSTPSNPDGVYSYSASTAFPSSAFNAENYWVDVVFTPSPAPGQVTNVTATPGYSSAAVSWNAPNTGVPTIYTITPYIGTAAQPTTTVVGNPPATSTVVTGLTNGTTYTFTVTASNPNGAGSASAPSSGVTPSATASVVQNGGFESGVSLWTAAGTPPGSASTTTVHTGAGSALLGSLSGAEPTGDGSLSQRVSIPNGTSTLSFWYWPATTDTICSGSACVYDWQEAQIRSTSGTVLASVFKGNSNARVWTPVTFNTSAYAGQTVVLWFTVHQDGSNPPDDTWMYLDDVSLAGSQPTAPSAPTGVTATAGDGQATVSWTAPANGGAPITSYTITPYIGTTPQAPTTITGTPPATTTTVTGLTDGTAYTFTVSALNSIGPGPASAPSSAITPSAPTAPSVPTGVTAIGGNAQATVSWTAPGNGGAPITGYTITPYIGTTAQSPTTFTGTPPAATATVTGLTNGTGYTFTVEATNSIGTSAESARSNTVVPATAPPIAFIQQITSHGVGATRTVTPVSAVTAGDRMIVEVGIWAASHPTISSVTDSAGNTYTSVARFTSSDGTEETVWTAPVTAGGGTKPTITATATASGDVGIAAVEYAGLSNTAGGGAVDVATTATGTTSAATTVFSGATSATTTAGLALGFYADSGFGTSPTPASGFTKRASITGASDMDLLIEDQSVGAGATPNAGAATGANTIWLVSTVVFTAAAGTTPTAPAAPTGITATAGSGQATVSWTAPNNGGSPITGYTVTPYVGAAAQSPTIVTGTPPATAATVSGLVSGTTYTFTVKATNAIGTGPESAPSSGVTPTGGALGQWGSLQTWPLVAIHAIQLNNGKYLLFDGWQNPTPTLVWDPVSNTFTTVNAPASIFCSGNTHMADGRVFVAGGHGTTEIGIKSTTIFDPATGAWTKVADMNAPRWYPSVLPLSDGRFLALSGNSTDASHWADTPEVYNPSSDSWTLLSGVSTSQIHEEEYPFTDLMPNGKVFAMGPSEDVSYVLDVNAQTWTPVGASGVVNGSAVMYRPGKVLYSGGAASVINTATAAAATSVIDLTAPSPTWRHTSPMNTARVYHTLTMLADGKVLAVGGEQTSDQTTVTSGVLSTEIWDPATETWTTGPSMSAARNYHSTAVLMPDGRVLVAGGGHENGLSDAGQYSSQIYSPAYLSNGPRPTISSATASTSYGGTITVNTPDAAGISAVNLVSLGADTHQADMGQHFVPLNFTAGSSSLSVTSPSGAAIAPPGDYMMFIVNSAGVPSVASMVHINASVTSPGVPANVTAAGGSTQATVSWTAPADGGSAITSYTITPYVGGAAQTPTTITGNPPVTTATITGLTNGTAYTFTVTATNAVGTGQPSAASNMVTPGVATPLFVQSVTAHGAGTTTRTVTLPSAITAGNRLIVEVGVWSSSNATVSSVRDSAGNAYTELTHFTASDHTEQSIWSTPITAGGGTKPTITVTATKSSDLGIAALEYAGLSTAAGAGAVQASKTATGTATSNTTVFSAATAASTANGIALGFYADSGFGVSPNPSSGFTARAKIANAGDMDLLVEDQPISTGATANAGATTSAGTIWLMSTIVFKGS</sequence>
<dbReference type="Gene3D" id="2.60.120.260">
    <property type="entry name" value="Galactose-binding domain-like"/>
    <property type="match status" value="1"/>
</dbReference>
<organism evidence="6 7">
    <name type="scientific">Microbacterium deminutum</name>
    <dbReference type="NCBI Taxonomy" id="344164"/>
    <lineage>
        <taxon>Bacteria</taxon>
        <taxon>Bacillati</taxon>
        <taxon>Actinomycetota</taxon>
        <taxon>Actinomycetes</taxon>
        <taxon>Micrococcales</taxon>
        <taxon>Microbacteriaceae</taxon>
        <taxon>Microbacterium</taxon>
    </lineage>
</organism>
<dbReference type="InterPro" id="IPR013783">
    <property type="entry name" value="Ig-like_fold"/>
</dbReference>
<evidence type="ECO:0000256" key="3">
    <source>
        <dbReference type="ARBA" id="ARBA00023326"/>
    </source>
</evidence>
<dbReference type="InterPro" id="IPR046540">
    <property type="entry name" value="DMFA2_C"/>
</dbReference>
<keyword evidence="2" id="KW-0326">Glycosidase</keyword>
<dbReference type="InterPro" id="IPR037293">
    <property type="entry name" value="Gal_Oxidase_central_sf"/>
</dbReference>
<evidence type="ECO:0000256" key="2">
    <source>
        <dbReference type="ARBA" id="ARBA00023295"/>
    </source>
</evidence>
<reference evidence="6 7" key="1">
    <citation type="journal article" date="2019" name="Int. J. Syst. Evol. Microbiol.">
        <title>The Global Catalogue of Microorganisms (GCM) 10K type strain sequencing project: providing services to taxonomists for standard genome sequencing and annotation.</title>
        <authorList>
            <consortium name="The Broad Institute Genomics Platform"/>
            <consortium name="The Broad Institute Genome Sequencing Center for Infectious Disease"/>
            <person name="Wu L."/>
            <person name="Ma J."/>
        </authorList>
    </citation>
    <scope>NUCLEOTIDE SEQUENCE [LARGE SCALE GENOMIC DNA]</scope>
    <source>
        <strain evidence="6 7">JCM 14901</strain>
    </source>
</reference>
<dbReference type="SMART" id="SM00612">
    <property type="entry name" value="Kelch"/>
    <property type="match status" value="2"/>
</dbReference>
<dbReference type="PROSITE" id="PS50853">
    <property type="entry name" value="FN3"/>
    <property type="match status" value="5"/>
</dbReference>
<feature type="domain" description="Fibronectin type-III" evidence="5">
    <location>
        <begin position="2051"/>
        <end position="2146"/>
    </location>
</feature>
<evidence type="ECO:0000313" key="7">
    <source>
        <dbReference type="Proteomes" id="UP001499933"/>
    </source>
</evidence>
<feature type="domain" description="Fibronectin type-III" evidence="5">
    <location>
        <begin position="827"/>
        <end position="920"/>
    </location>
</feature>
<name>A0ABN2QJ14_9MICO</name>
<dbReference type="SUPFAM" id="SSF50965">
    <property type="entry name" value="Galactose oxidase, central domain"/>
    <property type="match status" value="1"/>
</dbReference>
<feature type="domain" description="Fibronectin type-III" evidence="5">
    <location>
        <begin position="1500"/>
        <end position="1595"/>
    </location>
</feature>
<accession>A0ABN2QJ14</accession>
<dbReference type="Pfam" id="PF09118">
    <property type="entry name" value="GO-like_E_set"/>
    <property type="match status" value="1"/>
</dbReference>
<dbReference type="PRINTS" id="PR00014">
    <property type="entry name" value="FNTYPEIII"/>
</dbReference>
<dbReference type="EMBL" id="BAAAOG010000002">
    <property type="protein sequence ID" value="GAA1953392.1"/>
    <property type="molecule type" value="Genomic_DNA"/>
</dbReference>
<evidence type="ECO:0000256" key="4">
    <source>
        <dbReference type="SAM" id="MobiDB-lite"/>
    </source>
</evidence>
<dbReference type="InterPro" id="IPR006652">
    <property type="entry name" value="Kelch_1"/>
</dbReference>
<dbReference type="InterPro" id="IPR015202">
    <property type="entry name" value="GO-like_E_set"/>
</dbReference>
<dbReference type="InterPro" id="IPR009880">
    <property type="entry name" value="Glyoxal_oxidase_N"/>
</dbReference>
<keyword evidence="3" id="KW-0119">Carbohydrate metabolism</keyword>
<dbReference type="PANTHER" id="PTHR32208">
    <property type="entry name" value="SECRETED PROTEIN-RELATED"/>
    <property type="match status" value="1"/>
</dbReference>
<dbReference type="Gene3D" id="2.60.40.10">
    <property type="entry name" value="Immunoglobulins"/>
    <property type="match status" value="6"/>
</dbReference>
<keyword evidence="7" id="KW-1185">Reference proteome</keyword>
<keyword evidence="3" id="KW-0624">Polysaccharide degradation</keyword>
<gene>
    <name evidence="6" type="ORF">GCM10009776_14050</name>
</gene>
<dbReference type="SUPFAM" id="SSF81296">
    <property type="entry name" value="E set domains"/>
    <property type="match status" value="2"/>
</dbReference>
<evidence type="ECO:0000259" key="5">
    <source>
        <dbReference type="PROSITE" id="PS50853"/>
    </source>
</evidence>
<dbReference type="Pfam" id="PF17957">
    <property type="entry name" value="Big_7"/>
    <property type="match status" value="1"/>
</dbReference>
<protein>
    <recommendedName>
        <fullName evidence="5">Fibronectin type-III domain-containing protein</fullName>
    </recommendedName>
</protein>
<keyword evidence="1" id="KW-0732">Signal</keyword>
<dbReference type="SMART" id="SM00060">
    <property type="entry name" value="FN3"/>
    <property type="match status" value="5"/>
</dbReference>
<feature type="domain" description="Fibronectin type-III" evidence="5">
    <location>
        <begin position="1182"/>
        <end position="1281"/>
    </location>
</feature>
<dbReference type="Pfam" id="PF07250">
    <property type="entry name" value="Glyoxal_oxid_N"/>
    <property type="match status" value="1"/>
</dbReference>
<evidence type="ECO:0000256" key="1">
    <source>
        <dbReference type="ARBA" id="ARBA00022729"/>
    </source>
</evidence>
<dbReference type="InterPro" id="IPR014756">
    <property type="entry name" value="Ig_E-set"/>
</dbReference>
<dbReference type="PANTHER" id="PTHR32208:SF21">
    <property type="entry name" value="LOW QUALITY PROTEIN: ALDEHYDE OXIDASE GLOX-LIKE"/>
    <property type="match status" value="1"/>
</dbReference>
<feature type="domain" description="Fibronectin type-III" evidence="5">
    <location>
        <begin position="1084"/>
        <end position="1179"/>
    </location>
</feature>
<keyword evidence="2" id="KW-0378">Hydrolase</keyword>
<dbReference type="InterPro" id="IPR036116">
    <property type="entry name" value="FN3_sf"/>
</dbReference>
<evidence type="ECO:0000313" key="6">
    <source>
        <dbReference type="EMBL" id="GAA1953392.1"/>
    </source>
</evidence>
<dbReference type="CDD" id="cd02851">
    <property type="entry name" value="E_set_GO_C"/>
    <property type="match status" value="1"/>
</dbReference>
<dbReference type="InterPro" id="IPR011043">
    <property type="entry name" value="Gal_Oxase/kelch_b-propeller"/>
</dbReference>
<dbReference type="Pfam" id="PF00041">
    <property type="entry name" value="fn3"/>
    <property type="match status" value="5"/>
</dbReference>
<dbReference type="Proteomes" id="UP001499933">
    <property type="component" value="Unassembled WGS sequence"/>
</dbReference>
<dbReference type="Gene3D" id="2.130.10.80">
    <property type="entry name" value="Galactose oxidase/kelch, beta-propeller"/>
    <property type="match status" value="1"/>
</dbReference>
<dbReference type="InterPro" id="IPR025141">
    <property type="entry name" value="DUF4082"/>
</dbReference>
<feature type="region of interest" description="Disordered" evidence="4">
    <location>
        <begin position="769"/>
        <end position="792"/>
    </location>
</feature>
<proteinExistence type="predicted"/>
<dbReference type="InterPro" id="IPR003961">
    <property type="entry name" value="FN3_dom"/>
</dbReference>
<dbReference type="Pfam" id="PF13313">
    <property type="entry name" value="DUF4082"/>
    <property type="match status" value="1"/>
</dbReference>